<dbReference type="PROSITE" id="PS51749">
    <property type="entry name" value="HNH_CAS9"/>
    <property type="match status" value="1"/>
</dbReference>
<dbReference type="Pfam" id="PF21574">
    <property type="entry name" value="Cas9_PI_C"/>
    <property type="match status" value="1"/>
</dbReference>
<dbReference type="HAMAP" id="MF_01480">
    <property type="entry name" value="Cas9"/>
    <property type="match status" value="1"/>
</dbReference>
<evidence type="ECO:0000256" key="13">
    <source>
        <dbReference type="HAMAP-Rule" id="MF_01480"/>
    </source>
</evidence>
<keyword evidence="8 13" id="KW-0694">RNA-binding</keyword>
<evidence type="ECO:0000313" key="15">
    <source>
        <dbReference type="EMBL" id="KYH13869.1"/>
    </source>
</evidence>
<evidence type="ECO:0000256" key="12">
    <source>
        <dbReference type="ARBA" id="ARBA00046380"/>
    </source>
</evidence>
<feature type="binding site" evidence="13">
    <location>
        <position position="10"/>
    </location>
    <ligand>
        <name>Mg(2+)</name>
        <dbReference type="ChEBI" id="CHEBI:18420"/>
        <label>2</label>
    </ligand>
</feature>
<keyword evidence="7 13" id="KW-0460">Magnesium</keyword>
<evidence type="ECO:0000256" key="4">
    <source>
        <dbReference type="ARBA" id="ARBA00022723"/>
    </source>
</evidence>
<evidence type="ECO:0000256" key="3">
    <source>
        <dbReference type="ARBA" id="ARBA00022722"/>
    </source>
</evidence>
<comment type="cofactor">
    <cofactor evidence="1 13">
        <name>Mg(2+)</name>
        <dbReference type="ChEBI" id="CHEBI:18420"/>
    </cofactor>
</comment>
<comment type="subunit">
    <text evidence="12 13">Monomer. Binds crRNA and tracrRNA.</text>
</comment>
<keyword evidence="10 13" id="KW-0238">DNA-binding</keyword>
<dbReference type="AlphaFoldDB" id="A0A151A3A4"/>
<proteinExistence type="inferred from homology"/>
<protein>
    <recommendedName>
        <fullName evidence="13">CRISPR-associated endonuclease Cas9</fullName>
        <ecNumber evidence="13">3.1.-.-</ecNumber>
    </recommendedName>
</protein>
<dbReference type="GO" id="GO:0016787">
    <property type="term" value="F:hydrolase activity"/>
    <property type="evidence" value="ECO:0007669"/>
    <property type="project" value="UniProtKB-KW"/>
</dbReference>
<evidence type="ECO:0000256" key="5">
    <source>
        <dbReference type="ARBA" id="ARBA00022759"/>
    </source>
</evidence>
<dbReference type="EMBL" id="LUGM01000002">
    <property type="protein sequence ID" value="KYH13869.1"/>
    <property type="molecule type" value="Genomic_DNA"/>
</dbReference>
<dbReference type="Pfam" id="PF22702">
    <property type="entry name" value="Cas9_RuvC"/>
    <property type="match status" value="1"/>
</dbReference>
<dbReference type="GO" id="GO:0043571">
    <property type="term" value="P:maintenance of CRISPR repeat elements"/>
    <property type="evidence" value="ECO:0007669"/>
    <property type="project" value="UniProtKB-UniRule"/>
</dbReference>
<evidence type="ECO:0000256" key="10">
    <source>
        <dbReference type="ARBA" id="ARBA00023125"/>
    </source>
</evidence>
<feature type="binding site" evidence="13">
    <location>
        <position position="481"/>
    </location>
    <ligand>
        <name>Mg(2+)</name>
        <dbReference type="ChEBI" id="CHEBI:18420"/>
        <label>1</label>
    </ligand>
</feature>
<keyword evidence="4 13" id="KW-0479">Metal-binding</keyword>
<feature type="active site" description="Proton acceptor for HNH nuclease domain" evidence="13">
    <location>
        <position position="557"/>
    </location>
</feature>
<dbReference type="GO" id="GO:0004519">
    <property type="term" value="F:endonuclease activity"/>
    <property type="evidence" value="ECO:0007669"/>
    <property type="project" value="UniProtKB-UniRule"/>
</dbReference>
<feature type="binding site" evidence="13">
    <location>
        <position position="10"/>
    </location>
    <ligand>
        <name>Mg(2+)</name>
        <dbReference type="ChEBI" id="CHEBI:18420"/>
        <label>1</label>
    </ligand>
</feature>
<dbReference type="RefSeq" id="WP_061854099.1">
    <property type="nucleotide sequence ID" value="NZ_LUGM01000002.1"/>
</dbReference>
<dbReference type="Proteomes" id="UP000075418">
    <property type="component" value="Unassembled WGS sequence"/>
</dbReference>
<dbReference type="EC" id="3.1.-.-" evidence="13"/>
<dbReference type="InterPro" id="IPR033114">
    <property type="entry name" value="HNH_CAS9"/>
</dbReference>
<feature type="binding site" evidence="13">
    <location>
        <position position="701"/>
    </location>
    <ligand>
        <name>Mg(2+)</name>
        <dbReference type="ChEBI" id="CHEBI:18420"/>
        <label>2</label>
    </ligand>
</feature>
<comment type="similarity">
    <text evidence="2">Belongs to the CRISPR-associated protein Cas9 family. Subtype II-A subfamily.</text>
</comment>
<dbReference type="Pfam" id="PF18061">
    <property type="entry name" value="CRISPR_Cas9_WED"/>
    <property type="match status" value="1"/>
</dbReference>
<organism evidence="15 16">
    <name type="scientific">Staphylococcus kloosii</name>
    <dbReference type="NCBI Taxonomy" id="29384"/>
    <lineage>
        <taxon>Bacteria</taxon>
        <taxon>Bacillati</taxon>
        <taxon>Bacillota</taxon>
        <taxon>Bacilli</taxon>
        <taxon>Bacillales</taxon>
        <taxon>Staphylococcaceae</taxon>
        <taxon>Staphylococcus</taxon>
    </lineage>
</organism>
<dbReference type="Pfam" id="PF13395">
    <property type="entry name" value="HNH_4"/>
    <property type="match status" value="1"/>
</dbReference>
<evidence type="ECO:0000256" key="1">
    <source>
        <dbReference type="ARBA" id="ARBA00001946"/>
    </source>
</evidence>
<dbReference type="InterPro" id="IPR049473">
    <property type="entry name" value="Cas9_PI_C"/>
</dbReference>
<comment type="similarity">
    <text evidence="13">Belongs to the CRISPR-associated Cas9 family.</text>
</comment>
<sequence length="1053" mass="124095">MKRNYILGLDIGITSVGYGIIDYETRNVIDAGVRLFKEANVENNEGRRSKRGTRRLKRRRRHRLQRVKKLLFDHNFLTDNSELSGISPYEARVKGLNQKISEEEFSVALLHLAKRRGVHNVNEVEEDTGNELSTKEQISRNSKALEEKYVAELQLERLKVDGEVRGAVNRFKTSDYVKEAQQILKVQKAYHQFDQSFIDTYIDLLETRRTYYEGPGEGSPFGWKDIKEWYEMLMGQCTYFPEELRSVKYAYNADLYNALNDLNNLVIARDENEKLEYYEKFQIIENVFKQKKKPTLKQIAKEILVNEEDIKGYRVTSTGKPEFTNFKVYHDIKSITSRKEILENAELLNQIAKILTIYQSSEDIQGELARLYSELTQEEIEQISKLAGYTGTHRLSLKAINLIIDELWHTSDNQMEIFNRLKLVPKKVDLSQQKEIPTTLVDDFILSPVVKRSFIQSIKVINAIIKKYGFPNDIIIELAREKNSKDAQKFINEMQKRNRQTNERIEEIIRTTGKENAKYLIEKIKLHDMQEGKCLYSLEAIPLEDLLNNPFNYEVDHIIPRSVSFDNSFNNKVLVKQEENSKKGNRTPFQYFSSSDSKISYEIFKKHILNLAKGKGRISKKKKEYLLEERDINRFSVQKYFINRNLVDTRYATRELMNLLRSYFRVNDLDIKVKSINGGFTSFLRKKWKFKKERNKGYKHHAEDALIIANADFIFKEWKKLDKTNKVMEDQIVEEQQAESMPEIETEQEYKEIFITPHQIQDIKDFKDYKYSHRVDKKPNRELVNDTLYSTRKDDKGNTLIVNNLKGLYDKDNDKLKKLINKSPEKLLMYHHDPQTYQKLKVIMEQYSNEKNPLYKYHEETGNYLTKYSKKDNGPVIKKIKYYGNKLNVYLDITRDYLKSRNKIVKLSLKPYRFDVYLDNGVYKFVTVKNLDIIKKEDYYEVDSDSYEEAKIVKKVSEQAQFVASFYNNDLIKVDGELFRVIGVNNDLLNRIEVNMVDITYKEYLENINDKKSSRIIKTISSKTQSIKKYSTDILGNLYEAKSKQRPQMTMKG</sequence>
<evidence type="ECO:0000256" key="11">
    <source>
        <dbReference type="ARBA" id="ARBA00023211"/>
    </source>
</evidence>
<evidence type="ECO:0000259" key="14">
    <source>
        <dbReference type="PROSITE" id="PS51749"/>
    </source>
</evidence>
<dbReference type="Gene3D" id="3.30.420.10">
    <property type="entry name" value="Ribonuclease H-like superfamily/Ribonuclease H"/>
    <property type="match status" value="3"/>
</dbReference>
<evidence type="ECO:0000256" key="2">
    <source>
        <dbReference type="ARBA" id="ARBA00005244"/>
    </source>
</evidence>
<dbReference type="InterPro" id="IPR055228">
    <property type="entry name" value="Cas9_RuvC"/>
</dbReference>
<keyword evidence="6 13" id="KW-0378">Hydrolase</keyword>
<keyword evidence="3 13" id="KW-0540">Nuclease</keyword>
<evidence type="ECO:0000313" key="16">
    <source>
        <dbReference type="Proteomes" id="UP000075418"/>
    </source>
</evidence>
<dbReference type="NCBIfam" id="TIGR01865">
    <property type="entry name" value="cas_Csn1"/>
    <property type="match status" value="1"/>
</dbReference>
<dbReference type="InterPro" id="IPR028629">
    <property type="entry name" value="Cas9"/>
</dbReference>
<dbReference type="GO" id="GO:0051607">
    <property type="term" value="P:defense response to virus"/>
    <property type="evidence" value="ECO:0007669"/>
    <property type="project" value="UniProtKB-UniRule"/>
</dbReference>
<name>A0A151A3A4_9STAP</name>
<keyword evidence="5 13" id="KW-0255">Endonuclease</keyword>
<feature type="binding site" evidence="13">
    <location>
        <position position="477"/>
    </location>
    <ligand>
        <name>Mg(2+)</name>
        <dbReference type="ChEBI" id="CHEBI:18420"/>
        <label>1</label>
    </ligand>
</feature>
<comment type="domain">
    <text evidence="13">Has 2 endonuclease domains. The discontinuous RuvC-like domain cleaves the target DNA noncomplementary to crRNA while the HNH nuclease domain cleaves the target DNA complementary to crRNA.</text>
</comment>
<keyword evidence="9 13" id="KW-0051">Antiviral defense</keyword>
<feature type="active site" description="For RuvC-like nuclease domain" evidence="13">
    <location>
        <position position="10"/>
    </location>
</feature>
<dbReference type="InterPro" id="IPR036397">
    <property type="entry name" value="RNaseH_sf"/>
</dbReference>
<comment type="caution">
    <text evidence="15">The sequence shown here is derived from an EMBL/GenBank/DDBJ whole genome shotgun (WGS) entry which is preliminary data.</text>
</comment>
<evidence type="ECO:0000256" key="9">
    <source>
        <dbReference type="ARBA" id="ARBA00023118"/>
    </source>
</evidence>
<dbReference type="InterPro" id="IPR003615">
    <property type="entry name" value="HNH_nuc"/>
</dbReference>
<feature type="domain" description="HNH Cas9-type" evidence="14">
    <location>
        <begin position="480"/>
        <end position="646"/>
    </location>
</feature>
<feature type="binding site" evidence="13">
    <location>
        <position position="481"/>
    </location>
    <ligand>
        <name>Mg(2+)</name>
        <dbReference type="ChEBI" id="CHEBI:18420"/>
        <label>2</label>
    </ligand>
</feature>
<accession>A0A151A3A4</accession>
<evidence type="ECO:0000256" key="7">
    <source>
        <dbReference type="ARBA" id="ARBA00022842"/>
    </source>
</evidence>
<evidence type="ECO:0000256" key="6">
    <source>
        <dbReference type="ARBA" id="ARBA00022801"/>
    </source>
</evidence>
<reference evidence="15 16" key="1">
    <citation type="submission" date="2016-02" db="EMBL/GenBank/DDBJ databases">
        <title>Draft genome sequence of hydrocarbon degrading Staphylococcus saprophyticus Strain CNV2, isolated from crude-oil contaminated soil from Noonmati Oil Refinery, Guwahati, Assam, India.</title>
        <authorList>
            <person name="Mukherjee A."/>
            <person name="Chettri B."/>
            <person name="Langpoklakpam J."/>
            <person name="Singh A.K."/>
            <person name="Chattopadhyay D.J."/>
        </authorList>
    </citation>
    <scope>NUCLEOTIDE SEQUENCE [LARGE SCALE GENOMIC DNA]</scope>
    <source>
        <strain evidence="15 16">CNV2</strain>
    </source>
</reference>
<evidence type="ECO:0000256" key="8">
    <source>
        <dbReference type="ARBA" id="ARBA00022884"/>
    </source>
</evidence>
<dbReference type="InterPro" id="IPR040555">
    <property type="entry name" value="Cas9_PI2"/>
</dbReference>
<dbReference type="GO" id="GO:0046872">
    <property type="term" value="F:metal ion binding"/>
    <property type="evidence" value="ECO:0007669"/>
    <property type="project" value="UniProtKB-UniRule"/>
</dbReference>
<dbReference type="GO" id="GO:0003723">
    <property type="term" value="F:RNA binding"/>
    <property type="evidence" value="ECO:0007669"/>
    <property type="project" value="UniProtKB-UniRule"/>
</dbReference>
<keyword evidence="11" id="KW-0464">Manganese</keyword>
<dbReference type="InterPro" id="IPR040656">
    <property type="entry name" value="Cas9_WED_dom"/>
</dbReference>
<gene>
    <name evidence="13" type="primary">cas9</name>
    <name evidence="15" type="ORF">A0131_03490</name>
</gene>
<comment type="function">
    <text evidence="13">CRISPR (clustered regularly interspaced short palindromic repeat) is an adaptive immune system that provides protection against mobile genetic elements (viruses, transposable elements and conjugative plasmids). CRISPR clusters contain spacers, sequences complementary to antecedent mobile elements, and target invading nucleic acids. CRISPR clusters are transcribed and processed into CRISPR RNA (crRNA). In type II CRISPR systems correct processing of pre-crRNA requires a trans-encoded small RNA (tracrRNA), endogenous ribonuclease 3 (rnc) and this protein. The tracrRNA serves as a guide for ribonuclease 3-aided processing of pre-crRNA. Subsequently Cas9/crRNA/tracrRNA endonucleolytically cleaves linear or circular dsDNA target complementary to the spacer; Cas9 is inactive in the absence of the 2 guide RNAs (gRNA). Cas9 recognizes the protospacer adjacent motif (PAM) in the CRISPR repeat sequences to help distinguish self versus nonself, as targets within the bacterial CRISPR locus do not have PAMs. PAM recognition is also required for catalytic activity.</text>
</comment>
<dbReference type="Pfam" id="PF18070">
    <property type="entry name" value="Cas9_PI2"/>
    <property type="match status" value="1"/>
</dbReference>
<dbReference type="GO" id="GO:0003677">
    <property type="term" value="F:DNA binding"/>
    <property type="evidence" value="ECO:0007669"/>
    <property type="project" value="UniProtKB-UniRule"/>
</dbReference>